<accession>A0A1M0CSQ5</accession>
<comment type="caution">
    <text evidence="2">The sequence shown here is derived from an EMBL/GenBank/DDBJ whole genome shotgun (WGS) entry which is preliminary data.</text>
</comment>
<proteinExistence type="predicted"/>
<evidence type="ECO:0000313" key="4">
    <source>
        <dbReference type="Proteomes" id="UP000567387"/>
    </source>
</evidence>
<dbReference type="Proteomes" id="UP000567387">
    <property type="component" value="Unassembled WGS sequence"/>
</dbReference>
<dbReference type="Proteomes" id="UP000523197">
    <property type="component" value="Unassembled WGS sequence"/>
</dbReference>
<evidence type="ECO:0000313" key="2">
    <source>
        <dbReference type="EMBL" id="MBA1886979.1"/>
    </source>
</evidence>
<dbReference type="AlphaFoldDB" id="A0A1M0CSQ5"/>
<protein>
    <submittedName>
        <fullName evidence="2">Uncharacterized protein</fullName>
    </submittedName>
</protein>
<dbReference type="EMBL" id="AASCBU010000006">
    <property type="protein sequence ID" value="EFA8783957.1"/>
    <property type="molecule type" value="Genomic_DNA"/>
</dbReference>
<sequence>MNNLIFCEVDELGFPKWNGIDYFRWRFLPTNWTFSTGTAHLWLYKTSWLIYHRDMLWQYAKEAQIPLLLLAGVAAAEVGGMPERFKPVGVLQLKIILEAVSKRGGNTYSNSTSVGSVAIQLGVAARTIGIHPDLLSSFEQFQLSQCLLNDRFNIRVVAFHLRDLIHYDYPEIGDTTNLTDEQLIVVGSRYNRGIERNKQDIIDSIAAPKGSHQREYSEYGRRILEKKTALMKIMNNL</sequence>
<name>A0A1M0CSQ5_ECOLX</name>
<evidence type="ECO:0000313" key="1">
    <source>
        <dbReference type="EMBL" id="EFA8783957.1"/>
    </source>
</evidence>
<organism evidence="2 3">
    <name type="scientific">Escherichia coli</name>
    <dbReference type="NCBI Taxonomy" id="562"/>
    <lineage>
        <taxon>Bacteria</taxon>
        <taxon>Pseudomonadati</taxon>
        <taxon>Pseudomonadota</taxon>
        <taxon>Gammaproteobacteria</taxon>
        <taxon>Enterobacterales</taxon>
        <taxon>Enterobacteriaceae</taxon>
        <taxon>Escherichia</taxon>
    </lineage>
</organism>
<evidence type="ECO:0000313" key="3">
    <source>
        <dbReference type="Proteomes" id="UP000523197"/>
    </source>
</evidence>
<dbReference type="EMBL" id="JABFNF010000009">
    <property type="protein sequence ID" value="MBA1886979.1"/>
    <property type="molecule type" value="Genomic_DNA"/>
</dbReference>
<reference evidence="2 3" key="2">
    <citation type="submission" date="2020-05" db="EMBL/GenBank/DDBJ databases">
        <title>Epidemiological investigations into extended-spectrum beta-lactam resistant Escherichia coli ST457 carried by Australian Silver gulls identified clonal lineages that cause ExPEC disease.</title>
        <authorList>
            <person name="Nesporova K."/>
            <person name="Wyrsch E.R."/>
            <person name="Valcek A."/>
            <person name="Bitar I."/>
            <person name="Chaw K."/>
            <person name="Harris P."/>
            <person name="Hrabak J."/>
            <person name="Djordjevic S.P."/>
            <person name="Dolejska M."/>
        </authorList>
    </citation>
    <scope>NUCLEOTIDE SEQUENCE [LARGE SCALE GENOMIC DNA]</scope>
    <source>
        <strain evidence="2 3">CE1966</strain>
    </source>
</reference>
<dbReference type="RefSeq" id="WP_001061059.1">
    <property type="nucleotide sequence ID" value="NZ_AP017617.1"/>
</dbReference>
<reference evidence="1 4" key="1">
    <citation type="submission" date="2018-08" db="EMBL/GenBank/DDBJ databases">
        <authorList>
            <consortium name="PulseNet: The National Subtyping Network for Foodborne Disease Surveillance"/>
            <person name="Tarr C.L."/>
            <person name="Trees E."/>
            <person name="Katz L.S."/>
            <person name="Carleton-Romer H.A."/>
            <person name="Stroika S."/>
            <person name="Kucerova Z."/>
            <person name="Roache K.F."/>
            <person name="Sabol A.L."/>
            <person name="Besser J."/>
            <person name="Gerner-Smidt P."/>
        </authorList>
    </citation>
    <scope>NUCLEOTIDE SEQUENCE [LARGE SCALE GENOMIC DNA]</scope>
    <source>
        <strain evidence="1 4">PNUSAE011918</strain>
    </source>
</reference>
<gene>
    <name evidence="1" type="ORF">C2R31_001767</name>
    <name evidence="2" type="ORF">HLX92_12450</name>
</gene>